<dbReference type="AlphaFoldDB" id="A0A7J7Y0N9"/>
<feature type="compositionally biased region" description="Polar residues" evidence="1">
    <location>
        <begin position="53"/>
        <end position="72"/>
    </location>
</feature>
<dbReference type="Proteomes" id="UP000527355">
    <property type="component" value="Unassembled WGS sequence"/>
</dbReference>
<dbReference type="EMBL" id="JABWUV010000005">
    <property type="protein sequence ID" value="KAF6355236.1"/>
    <property type="molecule type" value="Genomic_DNA"/>
</dbReference>
<comment type="caution">
    <text evidence="2">The sequence shown here is derived from an EMBL/GenBank/DDBJ whole genome shotgun (WGS) entry which is preliminary data.</text>
</comment>
<organism evidence="2 3">
    <name type="scientific">Myotis myotis</name>
    <name type="common">Greater mouse-eared bat</name>
    <name type="synonym">Vespertilio myotis</name>
    <dbReference type="NCBI Taxonomy" id="51298"/>
    <lineage>
        <taxon>Eukaryota</taxon>
        <taxon>Metazoa</taxon>
        <taxon>Chordata</taxon>
        <taxon>Craniata</taxon>
        <taxon>Vertebrata</taxon>
        <taxon>Euteleostomi</taxon>
        <taxon>Mammalia</taxon>
        <taxon>Eutheria</taxon>
        <taxon>Laurasiatheria</taxon>
        <taxon>Chiroptera</taxon>
        <taxon>Yangochiroptera</taxon>
        <taxon>Vespertilionidae</taxon>
        <taxon>Myotis</taxon>
    </lineage>
</organism>
<evidence type="ECO:0000313" key="3">
    <source>
        <dbReference type="Proteomes" id="UP000527355"/>
    </source>
</evidence>
<reference evidence="2 3" key="1">
    <citation type="journal article" date="2020" name="Nature">
        <title>Six reference-quality genomes reveal evolution of bat adaptations.</title>
        <authorList>
            <person name="Jebb D."/>
            <person name="Huang Z."/>
            <person name="Pippel M."/>
            <person name="Hughes G.M."/>
            <person name="Lavrichenko K."/>
            <person name="Devanna P."/>
            <person name="Winkler S."/>
            <person name="Jermiin L.S."/>
            <person name="Skirmuntt E.C."/>
            <person name="Katzourakis A."/>
            <person name="Burkitt-Gray L."/>
            <person name="Ray D.A."/>
            <person name="Sullivan K.A.M."/>
            <person name="Roscito J.G."/>
            <person name="Kirilenko B.M."/>
            <person name="Davalos L.M."/>
            <person name="Corthals A.P."/>
            <person name="Power M.L."/>
            <person name="Jones G."/>
            <person name="Ransome R.D."/>
            <person name="Dechmann D.K.N."/>
            <person name="Locatelli A.G."/>
            <person name="Puechmaille S.J."/>
            <person name="Fedrigo O."/>
            <person name="Jarvis E.D."/>
            <person name="Hiller M."/>
            <person name="Vernes S.C."/>
            <person name="Myers E.W."/>
            <person name="Teeling E.C."/>
        </authorList>
    </citation>
    <scope>NUCLEOTIDE SEQUENCE [LARGE SCALE GENOMIC DNA]</scope>
    <source>
        <strain evidence="2">MMyoMyo1</strain>
        <tissue evidence="2">Flight muscle</tissue>
    </source>
</reference>
<name>A0A7J7Y0N9_MYOMY</name>
<keyword evidence="3" id="KW-1185">Reference proteome</keyword>
<feature type="region of interest" description="Disordered" evidence="1">
    <location>
        <begin position="52"/>
        <end position="73"/>
    </location>
</feature>
<proteinExistence type="predicted"/>
<gene>
    <name evidence="2" type="ORF">mMyoMyo1_011425</name>
</gene>
<sequence>MHTLHNIKKKSRLIIKTSSSAKKIIFQPKIELMSWFLFCLLSAQGRQEKDGYLNTSTQQASGSSVGPTSSWPSVKPRASLMSSRLSTLCTLSLLLFPLLPFPLTGEKCPGTLKAWLLQATFLPGPWL</sequence>
<evidence type="ECO:0000313" key="2">
    <source>
        <dbReference type="EMBL" id="KAF6355236.1"/>
    </source>
</evidence>
<accession>A0A7J7Y0N9</accession>
<protein>
    <submittedName>
        <fullName evidence="2">Uncharacterized protein</fullName>
    </submittedName>
</protein>
<evidence type="ECO:0000256" key="1">
    <source>
        <dbReference type="SAM" id="MobiDB-lite"/>
    </source>
</evidence>